<reference evidence="2" key="1">
    <citation type="submission" date="2019-07" db="EMBL/GenBank/DDBJ databases">
        <title>Chitinimonas sp. nov., isolated from Ny-Alesund, arctica soil.</title>
        <authorList>
            <person name="Xu Q."/>
            <person name="Peng F."/>
        </authorList>
    </citation>
    <scope>NUCLEOTIDE SEQUENCE [LARGE SCALE GENOMIC DNA]</scope>
    <source>
        <strain evidence="2">R3-44</strain>
    </source>
</reference>
<dbReference type="Proteomes" id="UP000317550">
    <property type="component" value="Chromosome"/>
</dbReference>
<gene>
    <name evidence="1" type="ORF">FNU76_16335</name>
</gene>
<keyword evidence="2" id="KW-1185">Reference proteome</keyword>
<dbReference type="OrthoDB" id="8808706at2"/>
<name>A0A516SIC0_9NEIS</name>
<proteinExistence type="predicted"/>
<dbReference type="KEGG" id="cari:FNU76_16335"/>
<sequence length="230" mass="25169">MQSFRAFFFDAIKHPEQGGYAYGFAALEQLDHCLRAIKPAPGPPPLLDAEQQAAKSTLMVRCDLSEDELNAARGQLAHDIDFTRDPLLTLVERSLRATGPAAKSAIAHETLALADPAILRSLQASNMEFPAPNAQGPRYYLAGRWYEGKESALDMEQAWALANCELGMDCGPDTTATLVQCVQHGWCADNLQDAVRIGLGADRYDRVSMLRQQIISAVKRRDAAVFSPPP</sequence>
<evidence type="ECO:0000313" key="2">
    <source>
        <dbReference type="Proteomes" id="UP000317550"/>
    </source>
</evidence>
<evidence type="ECO:0000313" key="1">
    <source>
        <dbReference type="EMBL" id="QDQ27788.1"/>
    </source>
</evidence>
<dbReference type="RefSeq" id="WP_144279176.1">
    <property type="nucleotide sequence ID" value="NZ_CP041730.1"/>
</dbReference>
<dbReference type="EMBL" id="CP041730">
    <property type="protein sequence ID" value="QDQ27788.1"/>
    <property type="molecule type" value="Genomic_DNA"/>
</dbReference>
<dbReference type="AlphaFoldDB" id="A0A516SIC0"/>
<organism evidence="1 2">
    <name type="scientific">Chitinimonas arctica</name>
    <dbReference type="NCBI Taxonomy" id="2594795"/>
    <lineage>
        <taxon>Bacteria</taxon>
        <taxon>Pseudomonadati</taxon>
        <taxon>Pseudomonadota</taxon>
        <taxon>Betaproteobacteria</taxon>
        <taxon>Neisseriales</taxon>
        <taxon>Chitinibacteraceae</taxon>
        <taxon>Chitinimonas</taxon>
    </lineage>
</organism>
<accession>A0A516SIC0</accession>
<protein>
    <submittedName>
        <fullName evidence="1">Uncharacterized protein</fullName>
    </submittedName>
</protein>